<feature type="domain" description="Poly(A) RNA polymerase mitochondrial-like central palm" evidence="1">
    <location>
        <begin position="3"/>
        <end position="142"/>
    </location>
</feature>
<evidence type="ECO:0000313" key="3">
    <source>
        <dbReference type="Proteomes" id="UP000077069"/>
    </source>
</evidence>
<feature type="non-terminal residue" evidence="2">
    <location>
        <position position="343"/>
    </location>
</feature>
<dbReference type="AlphaFoldDB" id="A0A177CXE1"/>
<proteinExistence type="predicted"/>
<dbReference type="OrthoDB" id="273917at2759"/>
<dbReference type="PANTHER" id="PTHR23092">
    <property type="entry name" value="POLY(A) RNA POLYMERASE"/>
    <property type="match status" value="1"/>
</dbReference>
<dbReference type="GO" id="GO:0005730">
    <property type="term" value="C:nucleolus"/>
    <property type="evidence" value="ECO:0007669"/>
    <property type="project" value="TreeGrafter"/>
</dbReference>
<dbReference type="SUPFAM" id="SSF81301">
    <property type="entry name" value="Nucleotidyltransferase"/>
    <property type="match status" value="1"/>
</dbReference>
<reference evidence="2 3" key="1">
    <citation type="submission" date="2016-05" db="EMBL/GenBank/DDBJ databases">
        <title>Comparative analysis of secretome profiles of manganese(II)-oxidizing ascomycete fungi.</title>
        <authorList>
            <consortium name="DOE Joint Genome Institute"/>
            <person name="Zeiner C.A."/>
            <person name="Purvine S.O."/>
            <person name="Zink E.M."/>
            <person name="Wu S."/>
            <person name="Pasa-Tolic L."/>
            <person name="Chaput D.L."/>
            <person name="Haridas S."/>
            <person name="Grigoriev I.V."/>
            <person name="Santelli C.M."/>
            <person name="Hansel C.M."/>
        </authorList>
    </citation>
    <scope>NUCLEOTIDE SEQUENCE [LARGE SCALE GENOMIC DNA]</scope>
    <source>
        <strain evidence="2 3">AP3s5-JAC2a</strain>
    </source>
</reference>
<dbReference type="InterPro" id="IPR045862">
    <property type="entry name" value="Trf4-like"/>
</dbReference>
<dbReference type="PANTHER" id="PTHR23092:SF15">
    <property type="entry name" value="INACTIVE NON-CANONICAL POLY(A) RNA POLYMERASE PROTEIN TRF4-2-RELATED"/>
    <property type="match status" value="1"/>
</dbReference>
<organism evidence="2 3">
    <name type="scientific">Paraphaeosphaeria sporulosa</name>
    <dbReference type="NCBI Taxonomy" id="1460663"/>
    <lineage>
        <taxon>Eukaryota</taxon>
        <taxon>Fungi</taxon>
        <taxon>Dikarya</taxon>
        <taxon>Ascomycota</taxon>
        <taxon>Pezizomycotina</taxon>
        <taxon>Dothideomycetes</taxon>
        <taxon>Pleosporomycetidae</taxon>
        <taxon>Pleosporales</taxon>
        <taxon>Massarineae</taxon>
        <taxon>Didymosphaeriaceae</taxon>
        <taxon>Paraphaeosphaeria</taxon>
    </lineage>
</organism>
<dbReference type="Pfam" id="PF22600">
    <property type="entry name" value="MTPAP-like_central"/>
    <property type="match status" value="1"/>
</dbReference>
<dbReference type="Gene3D" id="1.10.1410.10">
    <property type="match status" value="1"/>
</dbReference>
<protein>
    <recommendedName>
        <fullName evidence="1">Poly(A) RNA polymerase mitochondrial-like central palm domain-containing protein</fullName>
    </recommendedName>
</protein>
<dbReference type="GO" id="GO:0046872">
    <property type="term" value="F:metal ion binding"/>
    <property type="evidence" value="ECO:0007669"/>
    <property type="project" value="UniProtKB-KW"/>
</dbReference>
<keyword evidence="3" id="KW-1185">Reference proteome</keyword>
<dbReference type="GO" id="GO:0031499">
    <property type="term" value="C:TRAMP complex"/>
    <property type="evidence" value="ECO:0007669"/>
    <property type="project" value="TreeGrafter"/>
</dbReference>
<dbReference type="Gene3D" id="3.30.460.10">
    <property type="entry name" value="Beta Polymerase, domain 2"/>
    <property type="match status" value="1"/>
</dbReference>
<dbReference type="GO" id="GO:0010605">
    <property type="term" value="P:negative regulation of macromolecule metabolic process"/>
    <property type="evidence" value="ECO:0007669"/>
    <property type="project" value="UniProtKB-ARBA"/>
</dbReference>
<dbReference type="EMBL" id="KV441548">
    <property type="protein sequence ID" value="OAG11389.1"/>
    <property type="molecule type" value="Genomic_DNA"/>
</dbReference>
<dbReference type="InterPro" id="IPR054708">
    <property type="entry name" value="MTPAP-like_central"/>
</dbReference>
<dbReference type="GO" id="GO:0031123">
    <property type="term" value="P:RNA 3'-end processing"/>
    <property type="evidence" value="ECO:0007669"/>
    <property type="project" value="TreeGrafter"/>
</dbReference>
<evidence type="ECO:0000259" key="1">
    <source>
        <dbReference type="Pfam" id="PF22600"/>
    </source>
</evidence>
<name>A0A177CXE1_9PLEO</name>
<dbReference type="Proteomes" id="UP000077069">
    <property type="component" value="Unassembled WGS sequence"/>
</dbReference>
<dbReference type="RefSeq" id="XP_018041754.1">
    <property type="nucleotide sequence ID" value="XM_018173624.1"/>
</dbReference>
<gene>
    <name evidence="2" type="ORF">CC84DRAFT_1064587</name>
</gene>
<sequence>YRLNREINDFYEYAKPTRAETFARKNLVEQIRADVRARLPNHILEVFGSERTGMALALSDIDLRLVKRDDLDQQASDKPPTPEERRDILRNLYDLRYKVFDNAKTAAKYLQPTVRHARYPLVGVQDRGSGLEVQVVASNDTAKQREYIQRYMKEYPYIRQTYAVIKTMFDQRGLSDVFRGGFGSYPLFMMLVVSLQQQPNQRRDAAGALINFLYYWAYFKTKEKGVSVSPPEYFDKKENPILTETLKAKLDAGTTKPLPNYVLSLRDPADETNDLGRKATSILHAQATLRYLIANIIENLNANNRPSLLAEIVGEVYARDRVRRERLTEHGLWVQKQVLKSFA</sequence>
<dbReference type="STRING" id="1460663.A0A177CXE1"/>
<dbReference type="SUPFAM" id="SSF81631">
    <property type="entry name" value="PAP/OAS1 substrate-binding domain"/>
    <property type="match status" value="1"/>
</dbReference>
<dbReference type="GO" id="GO:0003729">
    <property type="term" value="F:mRNA binding"/>
    <property type="evidence" value="ECO:0007669"/>
    <property type="project" value="TreeGrafter"/>
</dbReference>
<evidence type="ECO:0000313" key="2">
    <source>
        <dbReference type="EMBL" id="OAG11389.1"/>
    </source>
</evidence>
<accession>A0A177CXE1</accession>
<dbReference type="InParanoid" id="A0A177CXE1"/>
<dbReference type="GeneID" id="28757110"/>
<dbReference type="InterPro" id="IPR043519">
    <property type="entry name" value="NT_sf"/>
</dbReference>
<dbReference type="GO" id="GO:1990817">
    <property type="term" value="F:poly(A) RNA polymerase activity"/>
    <property type="evidence" value="ECO:0007669"/>
    <property type="project" value="UniProtKB-EC"/>
</dbReference>
<feature type="non-terminal residue" evidence="2">
    <location>
        <position position="1"/>
    </location>
</feature>
<dbReference type="GO" id="GO:0043634">
    <property type="term" value="P:polyadenylation-dependent ncRNA catabolic process"/>
    <property type="evidence" value="ECO:0007669"/>
    <property type="project" value="TreeGrafter"/>
</dbReference>